<sequence length="449" mass="50759">MNGREIPGFYFDPEKGKYFKVQNAKDHKYSRGNVAKLQQRHKDEKASVERIQKRRTETVVAAHQHKLLFQLSQREIGDRRKSFYSQDLWAAASVAGYSPTELDVTRFVSHFDRNPGTGDIFVASTDVNVDRSRPIRGNPYGDYMRDHERFIRMTSEISSLNYIRGSGSLVVTTFGSDRPPVIYFTTPEIDGPFIGEQFTPRNCSTVWTSLPRPFMPTSTNTIASADTEAVAVGASRALLIFTRTSQGGTWDCETALNTESDVLALSWLSSTTVCLGGRDGTIRLYDTRSKGTSHTLLRHPTPINQIRPADDFTRIVVAGLRNTLMTYDMRMTKTEQVSKTQWRKRGNNRFPFRTTNSCITQFEYANENTTYLGLDVNPRLGLVAAADEDARLNIYSLYTGKMIKQFSSDFTGPKKRMQCVRFTEDANGDISLLSNWNAGVARFDWNSLS</sequence>
<dbReference type="InterPro" id="IPR052254">
    <property type="entry name" value="CUL4-DDB1_E3_ligase_receptor"/>
</dbReference>
<dbReference type="GO" id="GO:0080008">
    <property type="term" value="C:Cul4-RING E3 ubiquitin ligase complex"/>
    <property type="evidence" value="ECO:0007669"/>
    <property type="project" value="TreeGrafter"/>
</dbReference>
<name>A0A6A5XTU5_9PLEO</name>
<keyword evidence="4" id="KW-1185">Reference proteome</keyword>
<dbReference type="Proteomes" id="UP000799778">
    <property type="component" value="Unassembled WGS sequence"/>
</dbReference>
<dbReference type="Gene3D" id="2.130.10.10">
    <property type="entry name" value="YVTN repeat-like/Quinoprotein amine dehydrogenase"/>
    <property type="match status" value="1"/>
</dbReference>
<keyword evidence="1" id="KW-0853">WD repeat</keyword>
<dbReference type="PANTHER" id="PTHR44472:SF1">
    <property type="entry name" value="DDB1 AND CUL4 ASSOCIATED FACTOR 4"/>
    <property type="match status" value="1"/>
</dbReference>
<dbReference type="SMART" id="SM00320">
    <property type="entry name" value="WD40"/>
    <property type="match status" value="3"/>
</dbReference>
<dbReference type="SUPFAM" id="SSF50978">
    <property type="entry name" value="WD40 repeat-like"/>
    <property type="match status" value="1"/>
</dbReference>
<evidence type="ECO:0000256" key="1">
    <source>
        <dbReference type="ARBA" id="ARBA00022574"/>
    </source>
</evidence>
<dbReference type="PANTHER" id="PTHR44472">
    <property type="entry name" value="DDB1- AND CUL4-ASSOCIATED FACTOR 4-RELATED"/>
    <property type="match status" value="1"/>
</dbReference>
<dbReference type="RefSeq" id="XP_033385077.1">
    <property type="nucleotide sequence ID" value="XM_033524439.1"/>
</dbReference>
<dbReference type="InterPro" id="IPR015943">
    <property type="entry name" value="WD40/YVTN_repeat-like_dom_sf"/>
</dbReference>
<dbReference type="InterPro" id="IPR036322">
    <property type="entry name" value="WD40_repeat_dom_sf"/>
</dbReference>
<evidence type="ECO:0000313" key="4">
    <source>
        <dbReference type="Proteomes" id="UP000799778"/>
    </source>
</evidence>
<proteinExistence type="predicted"/>
<protein>
    <submittedName>
        <fullName evidence="3">Uncharacterized protein</fullName>
    </submittedName>
</protein>
<dbReference type="OrthoDB" id="128867at2759"/>
<dbReference type="EMBL" id="ML978069">
    <property type="protein sequence ID" value="KAF2016738.1"/>
    <property type="molecule type" value="Genomic_DNA"/>
</dbReference>
<evidence type="ECO:0000256" key="2">
    <source>
        <dbReference type="ARBA" id="ARBA00022737"/>
    </source>
</evidence>
<gene>
    <name evidence="3" type="ORF">BU24DRAFT_370670</name>
</gene>
<dbReference type="AlphaFoldDB" id="A0A6A5XTU5"/>
<dbReference type="GeneID" id="54281836"/>
<keyword evidence="2" id="KW-0677">Repeat</keyword>
<organism evidence="3 4">
    <name type="scientific">Aaosphaeria arxii CBS 175.79</name>
    <dbReference type="NCBI Taxonomy" id="1450172"/>
    <lineage>
        <taxon>Eukaryota</taxon>
        <taxon>Fungi</taxon>
        <taxon>Dikarya</taxon>
        <taxon>Ascomycota</taxon>
        <taxon>Pezizomycotina</taxon>
        <taxon>Dothideomycetes</taxon>
        <taxon>Pleosporomycetidae</taxon>
        <taxon>Pleosporales</taxon>
        <taxon>Pleosporales incertae sedis</taxon>
        <taxon>Aaosphaeria</taxon>
    </lineage>
</organism>
<reference evidence="3" key="1">
    <citation type="journal article" date="2020" name="Stud. Mycol.">
        <title>101 Dothideomycetes genomes: a test case for predicting lifestyles and emergence of pathogens.</title>
        <authorList>
            <person name="Haridas S."/>
            <person name="Albert R."/>
            <person name="Binder M."/>
            <person name="Bloem J."/>
            <person name="Labutti K."/>
            <person name="Salamov A."/>
            <person name="Andreopoulos B."/>
            <person name="Baker S."/>
            <person name="Barry K."/>
            <person name="Bills G."/>
            <person name="Bluhm B."/>
            <person name="Cannon C."/>
            <person name="Castanera R."/>
            <person name="Culley D."/>
            <person name="Daum C."/>
            <person name="Ezra D."/>
            <person name="Gonzalez J."/>
            <person name="Henrissat B."/>
            <person name="Kuo A."/>
            <person name="Liang C."/>
            <person name="Lipzen A."/>
            <person name="Lutzoni F."/>
            <person name="Magnuson J."/>
            <person name="Mondo S."/>
            <person name="Nolan M."/>
            <person name="Ohm R."/>
            <person name="Pangilinan J."/>
            <person name="Park H.-J."/>
            <person name="Ramirez L."/>
            <person name="Alfaro M."/>
            <person name="Sun H."/>
            <person name="Tritt A."/>
            <person name="Yoshinaga Y."/>
            <person name="Zwiers L.-H."/>
            <person name="Turgeon B."/>
            <person name="Goodwin S."/>
            <person name="Spatafora J."/>
            <person name="Crous P."/>
            <person name="Grigoriev I."/>
        </authorList>
    </citation>
    <scope>NUCLEOTIDE SEQUENCE</scope>
    <source>
        <strain evidence="3">CBS 175.79</strain>
    </source>
</reference>
<dbReference type="InterPro" id="IPR001680">
    <property type="entry name" value="WD40_rpt"/>
</dbReference>
<accession>A0A6A5XTU5</accession>
<evidence type="ECO:0000313" key="3">
    <source>
        <dbReference type="EMBL" id="KAF2016738.1"/>
    </source>
</evidence>